<sequence length="215" mass="23803">METKNLLKQTDLLKQVVGLVLLGIGFWAMDPLSGFIPNLGFFSLAIAGSLAFIIGLDKTSFVRLFQKPTHFWKNFGKYLALAVAYGVVAGGAVQLLIHGTKANPQSDNPWIFLILPIALIGEELFSIYILELADKYTSTTVASLISCVIFGLIHTATYYHDSLLITVIQVLILQGGARWFFNQSYLKSERSIWTSYAVHVALDCLMFAIPLLFHG</sequence>
<dbReference type="EMBL" id="NGMM01000002">
    <property type="protein sequence ID" value="OTP17708.1"/>
    <property type="molecule type" value="Genomic_DNA"/>
</dbReference>
<evidence type="ECO:0000256" key="2">
    <source>
        <dbReference type="SAM" id="Phobius"/>
    </source>
</evidence>
<evidence type="ECO:0000313" key="5">
    <source>
        <dbReference type="EMBL" id="WYJ91321.1"/>
    </source>
</evidence>
<dbReference type="GO" id="GO:0004175">
    <property type="term" value="F:endopeptidase activity"/>
    <property type="evidence" value="ECO:0007669"/>
    <property type="project" value="UniProtKB-ARBA"/>
</dbReference>
<dbReference type="RefSeq" id="WP_086348896.1">
    <property type="nucleotide sequence ID" value="NZ_CP147247.1"/>
</dbReference>
<feature type="transmembrane region" description="Helical" evidence="2">
    <location>
        <begin position="193"/>
        <end position="213"/>
    </location>
</feature>
<keyword evidence="2" id="KW-1133">Transmembrane helix</keyword>
<feature type="transmembrane region" description="Helical" evidence="2">
    <location>
        <begin position="109"/>
        <end position="129"/>
    </location>
</feature>
<feature type="transmembrane region" description="Helical" evidence="2">
    <location>
        <begin position="35"/>
        <end position="57"/>
    </location>
</feature>
<reference evidence="5" key="3">
    <citation type="submission" date="2024-03" db="EMBL/GenBank/DDBJ databases">
        <title>The Genome Sequence of Enterococcus sp. DIV0242b.</title>
        <authorList>
            <consortium name="The Broad Institute Genomics Platform"/>
            <consortium name="The Broad Institute Microbial Omics Core"/>
            <consortium name="The Broad Institute Genomic Center for Infectious Diseases"/>
            <person name="Earl A."/>
            <person name="Manson A."/>
            <person name="Gilmore M."/>
            <person name="Schwartman J."/>
            <person name="Shea T."/>
            <person name="Abouelleil A."/>
            <person name="Cao P."/>
            <person name="Chapman S."/>
            <person name="Cusick C."/>
            <person name="Young S."/>
            <person name="Neafsey D."/>
            <person name="Nusbaum C."/>
            <person name="Birren B."/>
        </authorList>
    </citation>
    <scope>NUCLEOTIDE SEQUENCE</scope>
    <source>
        <strain evidence="5">9E7_DIV0242</strain>
    </source>
</reference>
<keyword evidence="6" id="KW-1185">Reference proteome</keyword>
<dbReference type="EMBL" id="CP147247">
    <property type="protein sequence ID" value="WYJ91321.1"/>
    <property type="molecule type" value="Genomic_DNA"/>
</dbReference>
<feature type="transmembrane region" description="Helical" evidence="2">
    <location>
        <begin position="136"/>
        <end position="156"/>
    </location>
</feature>
<feature type="transmembrane region" description="Helical" evidence="2">
    <location>
        <begin position="78"/>
        <end position="97"/>
    </location>
</feature>
<dbReference type="InterPro" id="IPR003675">
    <property type="entry name" value="Rce1/LyrA-like_dom"/>
</dbReference>
<comment type="similarity">
    <text evidence="1">Belongs to the UPF0177 family.</text>
</comment>
<keyword evidence="2" id="KW-0472">Membrane</keyword>
<protein>
    <recommendedName>
        <fullName evidence="3">CAAX prenyl protease 2/Lysostaphin resistance protein A-like domain-containing protein</fullName>
    </recommendedName>
</protein>
<name>A0A242KAA2_9ENTE</name>
<keyword evidence="2" id="KW-0812">Transmembrane</keyword>
<evidence type="ECO:0000313" key="4">
    <source>
        <dbReference type="EMBL" id="OTP17708.1"/>
    </source>
</evidence>
<feature type="transmembrane region" description="Helical" evidence="2">
    <location>
        <begin position="12"/>
        <end position="29"/>
    </location>
</feature>
<evidence type="ECO:0000313" key="6">
    <source>
        <dbReference type="Proteomes" id="UP000195141"/>
    </source>
</evidence>
<reference evidence="4" key="1">
    <citation type="submission" date="2017-05" db="EMBL/GenBank/DDBJ databases">
        <title>The Genome Sequence of Enterococcus sp. 9E7_DIV0242.</title>
        <authorList>
            <consortium name="The Broad Institute Genomics Platform"/>
            <consortium name="The Broad Institute Genomic Center for Infectious Diseases"/>
            <person name="Earl A."/>
            <person name="Manson A."/>
            <person name="Schwartman J."/>
            <person name="Gilmore M."/>
            <person name="Abouelleil A."/>
            <person name="Cao P."/>
            <person name="Chapman S."/>
            <person name="Cusick C."/>
            <person name="Shea T."/>
            <person name="Young S."/>
            <person name="Neafsey D."/>
            <person name="Nusbaum C."/>
            <person name="Birren B."/>
        </authorList>
    </citation>
    <scope>NUCLEOTIDE SEQUENCE [LARGE SCALE GENOMIC DNA]</scope>
    <source>
        <strain evidence="4">9E7_DIV0242</strain>
    </source>
</reference>
<dbReference type="Pfam" id="PF02517">
    <property type="entry name" value="Rce1-like"/>
    <property type="match status" value="1"/>
</dbReference>
<feature type="transmembrane region" description="Helical" evidence="2">
    <location>
        <begin position="162"/>
        <end position="181"/>
    </location>
</feature>
<dbReference type="Proteomes" id="UP000195141">
    <property type="component" value="Chromosome"/>
</dbReference>
<dbReference type="AlphaFoldDB" id="A0A242KAA2"/>
<accession>A0A242KAA2</accession>
<reference evidence="5" key="2">
    <citation type="submission" date="2017-05" db="EMBL/GenBank/DDBJ databases">
        <authorList>
            <consortium name="The Broad Institute Genomics Platform"/>
            <consortium name="The Broad Institute Genomic Center for Infectious Diseases"/>
            <person name="Earl A."/>
            <person name="Manson A."/>
            <person name="Schwartman J."/>
            <person name="Gilmore M."/>
            <person name="Abouelleil A."/>
            <person name="Cao P."/>
            <person name="Chapman S."/>
            <person name="Cusick C."/>
            <person name="Shea T."/>
            <person name="Young S."/>
            <person name="Neafsey D."/>
            <person name="Nusbaum C."/>
            <person name="Birren B."/>
        </authorList>
    </citation>
    <scope>NUCLEOTIDE SEQUENCE</scope>
    <source>
        <strain evidence="5">9E7_DIV0242</strain>
    </source>
</reference>
<gene>
    <name evidence="4" type="ORF">A5888_001846</name>
    <name evidence="5" type="ORF">A5888_003089</name>
</gene>
<feature type="domain" description="CAAX prenyl protease 2/Lysostaphin resistance protein A-like" evidence="3">
    <location>
        <begin position="109"/>
        <end position="204"/>
    </location>
</feature>
<organism evidence="4">
    <name type="scientific">Candidatus Enterococcus clewellii</name>
    <dbReference type="NCBI Taxonomy" id="1834193"/>
    <lineage>
        <taxon>Bacteria</taxon>
        <taxon>Bacillati</taxon>
        <taxon>Bacillota</taxon>
        <taxon>Bacilli</taxon>
        <taxon>Lactobacillales</taxon>
        <taxon>Enterococcaceae</taxon>
        <taxon>Enterococcus</taxon>
    </lineage>
</organism>
<dbReference type="OrthoDB" id="2990933at2"/>
<evidence type="ECO:0000256" key="1">
    <source>
        <dbReference type="ARBA" id="ARBA00009067"/>
    </source>
</evidence>
<evidence type="ECO:0000259" key="3">
    <source>
        <dbReference type="Pfam" id="PF02517"/>
    </source>
</evidence>
<dbReference type="GO" id="GO:0080120">
    <property type="term" value="P:CAAX-box protein maturation"/>
    <property type="evidence" value="ECO:0007669"/>
    <property type="project" value="UniProtKB-ARBA"/>
</dbReference>
<proteinExistence type="inferred from homology"/>